<protein>
    <submittedName>
        <fullName evidence="1">Uncharacterized protein</fullName>
    </submittedName>
</protein>
<gene>
    <name evidence="1" type="ORF">THERMOS_200</name>
</gene>
<keyword evidence="2" id="KW-1185">Reference proteome</keyword>
<dbReference type="Proteomes" id="UP000643672">
    <property type="component" value="Unassembled WGS sequence"/>
</dbReference>
<evidence type="ECO:0000313" key="2">
    <source>
        <dbReference type="Proteomes" id="UP000643672"/>
    </source>
</evidence>
<name>A0A8H8XA89_9GAMM</name>
<reference evidence="1 2" key="1">
    <citation type="submission" date="2020-05" db="EMBL/GenBank/DDBJ databases">
        <authorList>
            <person name="Petersen J."/>
            <person name="Sayavedra L."/>
        </authorList>
    </citation>
    <scope>NUCLEOTIDE SEQUENCE [LARGE SCALE GENOMIC DNA]</scope>
    <source>
        <strain evidence="1">B thermophilus SOXS</strain>
    </source>
</reference>
<evidence type="ECO:0000313" key="1">
    <source>
        <dbReference type="EMBL" id="CAB5494969.1"/>
    </source>
</evidence>
<dbReference type="EMBL" id="CAESAQ020000015">
    <property type="protein sequence ID" value="CAB5494969.1"/>
    <property type="molecule type" value="Genomic_DNA"/>
</dbReference>
<sequence length="66" mass="7942">MLTYNMNFVQQQIYESNLSYNPQVETNIFKQIQYLCNKDRRLTKFNFCLIGNSSNQIFSKFSFRAI</sequence>
<comment type="caution">
    <text evidence="1">The sequence shown here is derived from an EMBL/GenBank/DDBJ whole genome shotgun (WGS) entry which is preliminary data.</text>
</comment>
<organism evidence="1 2">
    <name type="scientific">Bathymodiolus thermophilus thioautotrophic gill symbiont</name>
    <dbReference type="NCBI Taxonomy" id="2360"/>
    <lineage>
        <taxon>Bacteria</taxon>
        <taxon>Pseudomonadati</taxon>
        <taxon>Pseudomonadota</taxon>
        <taxon>Gammaproteobacteria</taxon>
        <taxon>sulfur-oxidizing symbionts</taxon>
    </lineage>
</organism>
<proteinExistence type="predicted"/>
<dbReference type="AlphaFoldDB" id="A0A8H8XA89"/>
<accession>A0A8H8XA89</accession>